<dbReference type="InterPro" id="IPR015421">
    <property type="entry name" value="PyrdxlP-dep_Trfase_major"/>
</dbReference>
<dbReference type="CDD" id="cd00610">
    <property type="entry name" value="OAT_like"/>
    <property type="match status" value="1"/>
</dbReference>
<evidence type="ECO:0000313" key="11">
    <source>
        <dbReference type="Proteomes" id="UP000297703"/>
    </source>
</evidence>
<evidence type="ECO:0000256" key="8">
    <source>
        <dbReference type="ARBA" id="ARBA00022898"/>
    </source>
</evidence>
<dbReference type="FunFam" id="3.40.640.10:FF:000004">
    <property type="entry name" value="Acetylornithine aminotransferase"/>
    <property type="match status" value="1"/>
</dbReference>
<dbReference type="SUPFAM" id="SSF53383">
    <property type="entry name" value="PLP-dependent transferases"/>
    <property type="match status" value="1"/>
</dbReference>
<dbReference type="InterPro" id="IPR005814">
    <property type="entry name" value="Aminotrans_3"/>
</dbReference>
<keyword evidence="8 9" id="KW-0663">Pyridoxal phosphate</keyword>
<dbReference type="Proteomes" id="UP000297703">
    <property type="component" value="Unassembled WGS sequence"/>
</dbReference>
<dbReference type="PANTHER" id="PTHR42684:SF17">
    <property type="entry name" value="ADENOSYLMETHIONINE-8-AMINO-7-OXONONANOATE AMINOTRANSFERASE"/>
    <property type="match status" value="1"/>
</dbReference>
<dbReference type="STRING" id="55544.A0A4D9DK21"/>
<protein>
    <submittedName>
        <fullName evidence="10">Aspartate carbamoyltransferase catalytic subunit</fullName>
    </submittedName>
</protein>
<dbReference type="OrthoDB" id="10261433at2759"/>
<accession>A0A4D9DK21</accession>
<gene>
    <name evidence="10" type="ORF">DR999_PMT23123</name>
</gene>
<name>A0A4D9DK21_9SAUR</name>
<dbReference type="Gene3D" id="3.40.640.10">
    <property type="entry name" value="Type I PLP-dependent aspartate aminotransferase-like (Major domain)"/>
    <property type="match status" value="1"/>
</dbReference>
<evidence type="ECO:0000256" key="6">
    <source>
        <dbReference type="ARBA" id="ARBA00022691"/>
    </source>
</evidence>
<dbReference type="EMBL" id="QXTE01008576">
    <property type="protein sequence ID" value="TFJ95352.1"/>
    <property type="molecule type" value="Genomic_DNA"/>
</dbReference>
<comment type="similarity">
    <text evidence="3 9">Belongs to the class-III pyridoxal-phosphate-dependent aminotransferase family.</text>
</comment>
<comment type="caution">
    <text evidence="10">The sequence shown here is derived from an EMBL/GenBank/DDBJ whole genome shotgun (WGS) entry which is preliminary data.</text>
</comment>
<dbReference type="PANTHER" id="PTHR42684">
    <property type="entry name" value="ADENOSYLMETHIONINE-8-AMINO-7-OXONONANOATE AMINOTRANSFERASE"/>
    <property type="match status" value="1"/>
</dbReference>
<dbReference type="Pfam" id="PF00202">
    <property type="entry name" value="Aminotran_3"/>
    <property type="match status" value="1"/>
</dbReference>
<dbReference type="InterPro" id="IPR015424">
    <property type="entry name" value="PyrdxlP-dep_Trfase"/>
</dbReference>
<comment type="pathway">
    <text evidence="2">Cofactor biosynthesis; biotin biosynthesis.</text>
</comment>
<keyword evidence="4" id="KW-0032">Aminotransferase</keyword>
<proteinExistence type="inferred from homology"/>
<evidence type="ECO:0000256" key="3">
    <source>
        <dbReference type="ARBA" id="ARBA00008954"/>
    </source>
</evidence>
<reference evidence="10 11" key="2">
    <citation type="submission" date="2019-04" db="EMBL/GenBank/DDBJ databases">
        <title>The genome sequence of big-headed turtle.</title>
        <authorList>
            <person name="Gong S."/>
        </authorList>
    </citation>
    <scope>NUCLEOTIDE SEQUENCE [LARGE SCALE GENOMIC DNA]</scope>
    <source>
        <strain evidence="10">DO16091913</strain>
        <tissue evidence="10">Muscle</tissue>
    </source>
</reference>
<evidence type="ECO:0000256" key="2">
    <source>
        <dbReference type="ARBA" id="ARBA00004746"/>
    </source>
</evidence>
<dbReference type="NCBIfam" id="TIGR00508">
    <property type="entry name" value="bioA"/>
    <property type="match status" value="1"/>
</dbReference>
<reference evidence="10 11" key="1">
    <citation type="submission" date="2019-04" db="EMBL/GenBank/DDBJ databases">
        <title>Draft genome of the big-headed turtle Platysternon megacephalum.</title>
        <authorList>
            <person name="Gong S."/>
        </authorList>
    </citation>
    <scope>NUCLEOTIDE SEQUENCE [LARGE SCALE GENOMIC DNA]</scope>
    <source>
        <strain evidence="10">DO16091913</strain>
        <tissue evidence="10">Muscle</tissue>
    </source>
</reference>
<dbReference type="InterPro" id="IPR015422">
    <property type="entry name" value="PyrdxlP-dep_Trfase_small"/>
</dbReference>
<dbReference type="UniPathway" id="UPA00078"/>
<dbReference type="PROSITE" id="PS00600">
    <property type="entry name" value="AA_TRANSFER_CLASS_3"/>
    <property type="match status" value="1"/>
</dbReference>
<evidence type="ECO:0000256" key="9">
    <source>
        <dbReference type="RuleBase" id="RU003560"/>
    </source>
</evidence>
<keyword evidence="11" id="KW-1185">Reference proteome</keyword>
<organism evidence="10 11">
    <name type="scientific">Platysternon megacephalum</name>
    <name type="common">big-headed turtle</name>
    <dbReference type="NCBI Taxonomy" id="55544"/>
    <lineage>
        <taxon>Eukaryota</taxon>
        <taxon>Metazoa</taxon>
        <taxon>Chordata</taxon>
        <taxon>Craniata</taxon>
        <taxon>Vertebrata</taxon>
        <taxon>Euteleostomi</taxon>
        <taxon>Archelosauria</taxon>
        <taxon>Testudinata</taxon>
        <taxon>Testudines</taxon>
        <taxon>Cryptodira</taxon>
        <taxon>Durocryptodira</taxon>
        <taxon>Testudinoidea</taxon>
        <taxon>Platysternidae</taxon>
        <taxon>Platysternon</taxon>
    </lineage>
</organism>
<evidence type="ECO:0000256" key="7">
    <source>
        <dbReference type="ARBA" id="ARBA00022756"/>
    </source>
</evidence>
<dbReference type="GO" id="GO:0030170">
    <property type="term" value="F:pyridoxal phosphate binding"/>
    <property type="evidence" value="ECO:0007669"/>
    <property type="project" value="InterPro"/>
</dbReference>
<keyword evidence="5 10" id="KW-0808">Transferase</keyword>
<evidence type="ECO:0000256" key="5">
    <source>
        <dbReference type="ARBA" id="ARBA00022679"/>
    </source>
</evidence>
<dbReference type="InterPro" id="IPR049704">
    <property type="entry name" value="Aminotrans_3_PPA_site"/>
</dbReference>
<keyword evidence="6" id="KW-0949">S-adenosyl-L-methionine</keyword>
<evidence type="ECO:0000256" key="1">
    <source>
        <dbReference type="ARBA" id="ARBA00001933"/>
    </source>
</evidence>
<sequence length="378" mass="40009">MSSDALIALDRAHVWHPYASTTAPGPLYRVVAAQRSTLTLTDGTTTSDVVDAMSSWWCMIHGYKNPTLDAAAHAQIDDFAHVMFGGLTHEPAIHLAQDLIDLTPEPLNRVFLADSGSVAVEVALKLARQIQQTRGFSRRTKIASLRGGYHGDTLGAMSVCDPDGGMHAAFSGAIPSQVFLPRPPSVDADNVDVWAAEARTIVEQHRDELAAIIVEPILQGAGGMRAYSPLALAALRTLADEFDLLLIADEIATGFGRTGKLFACEWADIVPDVLVVGKALTGGYMTQAAMITRDSFGTELGQGSFQALMHGPTFMANPLACAVSRASLALVGSYDLPALTGRIAALLTDGLAPLAGHPHVADVRIFGASAAVELRQPH</sequence>
<dbReference type="GO" id="GO:0004015">
    <property type="term" value="F:adenosylmethionine-8-amino-7-oxononanoate transaminase activity"/>
    <property type="evidence" value="ECO:0007669"/>
    <property type="project" value="InterPro"/>
</dbReference>
<dbReference type="AlphaFoldDB" id="A0A4D9DK21"/>
<dbReference type="InterPro" id="IPR005815">
    <property type="entry name" value="BioA"/>
</dbReference>
<evidence type="ECO:0000313" key="10">
    <source>
        <dbReference type="EMBL" id="TFJ95352.1"/>
    </source>
</evidence>
<comment type="cofactor">
    <cofactor evidence="1">
        <name>pyridoxal 5'-phosphate</name>
        <dbReference type="ChEBI" id="CHEBI:597326"/>
    </cofactor>
</comment>
<keyword evidence="7" id="KW-0093">Biotin biosynthesis</keyword>
<dbReference type="GO" id="GO:0009102">
    <property type="term" value="P:biotin biosynthetic process"/>
    <property type="evidence" value="ECO:0007669"/>
    <property type="project" value="UniProtKB-UniPathway"/>
</dbReference>
<evidence type="ECO:0000256" key="4">
    <source>
        <dbReference type="ARBA" id="ARBA00022576"/>
    </source>
</evidence>
<dbReference type="Gene3D" id="3.90.1150.10">
    <property type="entry name" value="Aspartate Aminotransferase, domain 1"/>
    <property type="match status" value="1"/>
</dbReference>